<keyword evidence="2" id="KW-1185">Reference proteome</keyword>
<dbReference type="Proteomes" id="UP001221898">
    <property type="component" value="Unassembled WGS sequence"/>
</dbReference>
<dbReference type="AlphaFoldDB" id="A0AAD7X0H1"/>
<gene>
    <name evidence="1" type="ORF">AAFF_G00024220</name>
</gene>
<evidence type="ECO:0000313" key="1">
    <source>
        <dbReference type="EMBL" id="KAJ8414899.1"/>
    </source>
</evidence>
<sequence length="101" mass="11144">MAPGPFHKEGHLEPVGCSCHSTSHMDGSTLPCMWYLGNTPENSAAETQVQAAYSSTLPCAEPRRCRQSQVLLLSADTLLVFLLSRGALQWVTLQREKWTVL</sequence>
<reference evidence="1" key="1">
    <citation type="journal article" date="2023" name="Science">
        <title>Genome structures resolve the early diversification of teleost fishes.</title>
        <authorList>
            <person name="Parey E."/>
            <person name="Louis A."/>
            <person name="Montfort J."/>
            <person name="Bouchez O."/>
            <person name="Roques C."/>
            <person name="Iampietro C."/>
            <person name="Lluch J."/>
            <person name="Castinel A."/>
            <person name="Donnadieu C."/>
            <person name="Desvignes T."/>
            <person name="Floi Bucao C."/>
            <person name="Jouanno E."/>
            <person name="Wen M."/>
            <person name="Mejri S."/>
            <person name="Dirks R."/>
            <person name="Jansen H."/>
            <person name="Henkel C."/>
            <person name="Chen W.J."/>
            <person name="Zahm M."/>
            <person name="Cabau C."/>
            <person name="Klopp C."/>
            <person name="Thompson A.W."/>
            <person name="Robinson-Rechavi M."/>
            <person name="Braasch I."/>
            <person name="Lecointre G."/>
            <person name="Bobe J."/>
            <person name="Postlethwait J.H."/>
            <person name="Berthelot C."/>
            <person name="Roest Crollius H."/>
            <person name="Guiguen Y."/>
        </authorList>
    </citation>
    <scope>NUCLEOTIDE SEQUENCE</scope>
    <source>
        <strain evidence="1">NC1722</strain>
    </source>
</reference>
<protein>
    <submittedName>
        <fullName evidence="1">Uncharacterized protein</fullName>
    </submittedName>
</protein>
<organism evidence="1 2">
    <name type="scientific">Aldrovandia affinis</name>
    <dbReference type="NCBI Taxonomy" id="143900"/>
    <lineage>
        <taxon>Eukaryota</taxon>
        <taxon>Metazoa</taxon>
        <taxon>Chordata</taxon>
        <taxon>Craniata</taxon>
        <taxon>Vertebrata</taxon>
        <taxon>Euteleostomi</taxon>
        <taxon>Actinopterygii</taxon>
        <taxon>Neopterygii</taxon>
        <taxon>Teleostei</taxon>
        <taxon>Notacanthiformes</taxon>
        <taxon>Halosauridae</taxon>
        <taxon>Aldrovandia</taxon>
    </lineage>
</organism>
<dbReference type="EMBL" id="JAINUG010000011">
    <property type="protein sequence ID" value="KAJ8414899.1"/>
    <property type="molecule type" value="Genomic_DNA"/>
</dbReference>
<name>A0AAD7X0H1_9TELE</name>
<comment type="caution">
    <text evidence="1">The sequence shown here is derived from an EMBL/GenBank/DDBJ whole genome shotgun (WGS) entry which is preliminary data.</text>
</comment>
<evidence type="ECO:0000313" key="2">
    <source>
        <dbReference type="Proteomes" id="UP001221898"/>
    </source>
</evidence>
<accession>A0AAD7X0H1</accession>
<proteinExistence type="predicted"/>